<dbReference type="PANTHER" id="PTHR35936:SF35">
    <property type="entry name" value="L-CYSTINE-BINDING PROTEIN TCYJ"/>
    <property type="match status" value="1"/>
</dbReference>
<accession>A0ABV9Z134</accession>
<proteinExistence type="predicted"/>
<dbReference type="EMBL" id="JBHSJF010000005">
    <property type="protein sequence ID" value="MFC5067420.1"/>
    <property type="molecule type" value="Genomic_DNA"/>
</dbReference>
<dbReference type="RefSeq" id="WP_379769733.1">
    <property type="nucleotide sequence ID" value="NZ_JBHSJF010000005.1"/>
</dbReference>
<dbReference type="Proteomes" id="UP001595796">
    <property type="component" value="Unassembled WGS sequence"/>
</dbReference>
<dbReference type="Gene3D" id="3.40.190.10">
    <property type="entry name" value="Periplasmic binding protein-like II"/>
    <property type="match status" value="2"/>
</dbReference>
<feature type="signal peptide" evidence="2">
    <location>
        <begin position="1"/>
        <end position="24"/>
    </location>
</feature>
<dbReference type="SUPFAM" id="SSF53850">
    <property type="entry name" value="Periplasmic binding protein-like II"/>
    <property type="match status" value="1"/>
</dbReference>
<reference evidence="5" key="1">
    <citation type="journal article" date="2019" name="Int. J. Syst. Evol. Microbiol.">
        <title>The Global Catalogue of Microorganisms (GCM) 10K type strain sequencing project: providing services to taxonomists for standard genome sequencing and annotation.</title>
        <authorList>
            <consortium name="The Broad Institute Genomics Platform"/>
            <consortium name="The Broad Institute Genome Sequencing Center for Infectious Disease"/>
            <person name="Wu L."/>
            <person name="Ma J."/>
        </authorList>
    </citation>
    <scope>NUCLEOTIDE SEQUENCE [LARGE SCALE GENOMIC DNA]</scope>
    <source>
        <strain evidence="5">CGMCC 1.16444</strain>
    </source>
</reference>
<sequence>MRLLVATCAVAVTLSSCLMPLGRADAQPAAGLPRLRTAGSETSESDRAPKRLVRFLTSADYPPFQYVAPDGNPAGFNVDLARAICSELGFSCTIQALPWNDLLDALQNGRADALIAGMKPTEDLRGKAELTRPYFRAVARFTAQKASPLKDTTPEALTGKSIAVVAGTAHEAFLKAFFAKSDLRGFPDAELARAALKGGQVDAMFGDGAALSLWLGGSASENCCAFTGSAYTESRYFGEGMTIATRKGDLRLRNQIDTALDNIETKGALSDLYLRWFPIGIY</sequence>
<evidence type="ECO:0000256" key="2">
    <source>
        <dbReference type="SAM" id="SignalP"/>
    </source>
</evidence>
<dbReference type="PANTHER" id="PTHR35936">
    <property type="entry name" value="MEMBRANE-BOUND LYTIC MUREIN TRANSGLYCOSYLASE F"/>
    <property type="match status" value="1"/>
</dbReference>
<keyword evidence="5" id="KW-1185">Reference proteome</keyword>
<evidence type="ECO:0000313" key="4">
    <source>
        <dbReference type="EMBL" id="MFC5067420.1"/>
    </source>
</evidence>
<gene>
    <name evidence="4" type="ORF">ACFPFW_05255</name>
</gene>
<dbReference type="SMART" id="SM00062">
    <property type="entry name" value="PBPb"/>
    <property type="match status" value="1"/>
</dbReference>
<dbReference type="Pfam" id="PF00497">
    <property type="entry name" value="SBP_bac_3"/>
    <property type="match status" value="1"/>
</dbReference>
<feature type="domain" description="Solute-binding protein family 3/N-terminal" evidence="3">
    <location>
        <begin position="52"/>
        <end position="280"/>
    </location>
</feature>
<evidence type="ECO:0000259" key="3">
    <source>
        <dbReference type="SMART" id="SM00062"/>
    </source>
</evidence>
<keyword evidence="1 2" id="KW-0732">Signal</keyword>
<comment type="caution">
    <text evidence="4">The sequence shown here is derived from an EMBL/GenBank/DDBJ whole genome shotgun (WGS) entry which is preliminary data.</text>
</comment>
<dbReference type="InterPro" id="IPR001638">
    <property type="entry name" value="Solute-binding_3/MltF_N"/>
</dbReference>
<feature type="chain" id="PRO_5046438867" evidence="2">
    <location>
        <begin position="25"/>
        <end position="282"/>
    </location>
</feature>
<name>A0ABV9Z134_9HYPH</name>
<evidence type="ECO:0000313" key="5">
    <source>
        <dbReference type="Proteomes" id="UP001595796"/>
    </source>
</evidence>
<protein>
    <submittedName>
        <fullName evidence="4">Transporter substrate-binding domain-containing protein</fullName>
    </submittedName>
</protein>
<evidence type="ECO:0000256" key="1">
    <source>
        <dbReference type="ARBA" id="ARBA00022729"/>
    </source>
</evidence>
<organism evidence="4 5">
    <name type="scientific">Flaviflagellibacter deserti</name>
    <dbReference type="NCBI Taxonomy" id="2267266"/>
    <lineage>
        <taxon>Bacteria</taxon>
        <taxon>Pseudomonadati</taxon>
        <taxon>Pseudomonadota</taxon>
        <taxon>Alphaproteobacteria</taxon>
        <taxon>Hyphomicrobiales</taxon>
        <taxon>Flaviflagellibacter</taxon>
    </lineage>
</organism>
<dbReference type="PROSITE" id="PS51257">
    <property type="entry name" value="PROKAR_LIPOPROTEIN"/>
    <property type="match status" value="1"/>
</dbReference>